<evidence type="ECO:0000256" key="12">
    <source>
        <dbReference type="PROSITE-ProRule" id="PRU00076"/>
    </source>
</evidence>
<evidence type="ECO:0000256" key="6">
    <source>
        <dbReference type="ARBA" id="ARBA00022692"/>
    </source>
</evidence>
<dbReference type="PROSITE" id="PS50026">
    <property type="entry name" value="EGF_3"/>
    <property type="match status" value="1"/>
</dbReference>
<dbReference type="Pfam" id="PF25024">
    <property type="entry name" value="EGF_TEN"/>
    <property type="match status" value="1"/>
</dbReference>
<organism evidence="16 22">
    <name type="scientific">Acanthaster planci</name>
    <name type="common">Crown-of-thorns starfish</name>
    <dbReference type="NCBI Taxonomy" id="133434"/>
    <lineage>
        <taxon>Eukaryota</taxon>
        <taxon>Metazoa</taxon>
        <taxon>Echinodermata</taxon>
        <taxon>Eleutherozoa</taxon>
        <taxon>Asterozoa</taxon>
        <taxon>Asteroidea</taxon>
        <taxon>Valvatacea</taxon>
        <taxon>Valvatida</taxon>
        <taxon>Acanthasteridae</taxon>
        <taxon>Acanthaster</taxon>
    </lineage>
</organism>
<dbReference type="SUPFAM" id="SSF101898">
    <property type="entry name" value="NHL repeat"/>
    <property type="match status" value="1"/>
</dbReference>
<feature type="compositionally biased region" description="Basic residues" evidence="13">
    <location>
        <begin position="157"/>
        <end position="177"/>
    </location>
</feature>
<dbReference type="Pfam" id="PF15636">
    <property type="entry name" value="Tox-GHH"/>
    <property type="match status" value="1"/>
</dbReference>
<dbReference type="GeneID" id="110976102"/>
<evidence type="ECO:0000256" key="11">
    <source>
        <dbReference type="ARBA" id="ARBA00023180"/>
    </source>
</evidence>
<dbReference type="RefSeq" id="XP_022084801.1">
    <property type="nucleotide sequence ID" value="XM_022229109.1"/>
</dbReference>
<dbReference type="OrthoDB" id="442731at2759"/>
<dbReference type="SUPFAM" id="SSF50952">
    <property type="entry name" value="Soluble quinoprotein glucose dehydrogenase"/>
    <property type="match status" value="1"/>
</dbReference>
<keyword evidence="5 12" id="KW-0245">EGF-like domain</keyword>
<dbReference type="Pfam" id="PF23538">
    <property type="entry name" value="Teneurin_ABD"/>
    <property type="match status" value="1"/>
</dbReference>
<feature type="domain" description="EGF-like" evidence="15">
    <location>
        <begin position="718"/>
        <end position="758"/>
    </location>
</feature>
<dbReference type="InterPro" id="IPR028916">
    <property type="entry name" value="Tox-GHH_dom"/>
</dbReference>
<dbReference type="Pfam" id="PF25023">
    <property type="entry name" value="TEN_YD-shell"/>
    <property type="match status" value="1"/>
</dbReference>
<evidence type="ECO:0000256" key="7">
    <source>
        <dbReference type="ARBA" id="ARBA00022737"/>
    </source>
</evidence>
<feature type="region of interest" description="Disordered" evidence="13">
    <location>
        <begin position="65"/>
        <end position="92"/>
    </location>
</feature>
<dbReference type="InterPro" id="IPR011041">
    <property type="entry name" value="Quinoprot_gluc/sorb_DH_b-prop"/>
</dbReference>
<keyword evidence="7" id="KW-0677">Repeat</keyword>
<dbReference type="Pfam" id="PF24329">
    <property type="entry name" value="FN-plug_TEN1-4"/>
    <property type="match status" value="1"/>
</dbReference>
<keyword evidence="8 14" id="KW-1133">Transmembrane helix</keyword>
<feature type="compositionally biased region" description="Low complexity" evidence="13">
    <location>
        <begin position="201"/>
        <end position="214"/>
    </location>
</feature>
<name>A0A8B7XVB5_ACAPL</name>
<dbReference type="RefSeq" id="XP_022084795.1">
    <property type="nucleotide sequence ID" value="XM_022229103.1"/>
</dbReference>
<gene>
    <name evidence="17 18 19 20 21 22 23 24 25 26" type="primary">LOC110976102</name>
</gene>
<dbReference type="GO" id="GO:0005886">
    <property type="term" value="C:plasma membrane"/>
    <property type="evidence" value="ECO:0007669"/>
    <property type="project" value="UniProtKB-SubCell"/>
</dbReference>
<dbReference type="RefSeq" id="XP_022084800.1">
    <property type="nucleotide sequence ID" value="XM_022229108.1"/>
</dbReference>
<dbReference type="RefSeq" id="XP_022084799.1">
    <property type="nucleotide sequence ID" value="XM_022229107.1"/>
</dbReference>
<dbReference type="Gene3D" id="2.120.10.30">
    <property type="entry name" value="TolB, C-terminal domain"/>
    <property type="match status" value="2"/>
</dbReference>
<dbReference type="RefSeq" id="XP_022084793.1">
    <property type="nucleotide sequence ID" value="XM_022229101.1"/>
</dbReference>
<evidence type="ECO:0000313" key="16">
    <source>
        <dbReference type="Proteomes" id="UP000694845"/>
    </source>
</evidence>
<dbReference type="FunFam" id="2.10.25.10:FF:000013">
    <property type="entry name" value="Teneurin transmembrane protein 4"/>
    <property type="match status" value="1"/>
</dbReference>
<evidence type="ECO:0000313" key="23">
    <source>
        <dbReference type="RefSeq" id="XP_022084800.1"/>
    </source>
</evidence>
<feature type="disulfide bond" evidence="12">
    <location>
        <begin position="748"/>
        <end position="757"/>
    </location>
</feature>
<sequence length="2781" mass="310194">MAASTLESTGHTDYLPIACTPPRQPRPATTCSTSSVEEDTRDRGYGSNEALRVYEREIRRGLERMSSSAMDEAETASYHSLTSQGDGVRVPYARPPSCGSDIDGDTESVTGTCADQLIIEADNFLQSADGNTAGSESNGSSLTLTETELEQESPRHTPARKRGVRGKHKGKGKKTAKQSKEPPAPEPPIPMQPVHPPSNHPTDPTFEPPTDTRPQPSQQEELFRRSPVNINYTPTPHSNGMGIPPYYHTLDRSEGEQETTFHGTNSMPATNVITNPMLGMTMINSTMPSRAVPSIPSSPNTNLTGSSRMNNFQPRRDDSLMSPHPYSTINSSRQNTATRGFYEFPNNSTSSTLPPVPGFTALYNDKRPNSNVQPLKYRRVAPTKHGLKERVSWKCAALLLAVISFALAATVIYLAVVSISINQCRVETVENVITDCKSTAVVPSTRGLASASTKRPTTAAPTQPQPTQPSAIALNAPSRVLIPPGDFWVSALPINTQQYVQLNLTIPLRSNFAIFGQRGAPPTHTEYDFVRVHAGSRWHDTQRGKRDIHSERDRFVPDNKKGRKRHDMIIQEDFLFDRSKRSSVLPDTTLSFIEEMVPGLWFVGVYNDGDATEEVELQVSDRDTWDDGQRCPRGCSSHGECVLGQCVCEQAYTGEDCSQGICPVLCSGHGEYAHGVCECYSNWKGPECSVRSEQCLVPDCSGHGQCVLGECVCSRGYIGQACEEEVHECANDTDCGIHGQCDTGMCRCEKGWTGEHCSQEASCLLPCSPRGRCVDNSCVCELGWNGRLCGLEGCPDGCNGHGDCRFVDMRWQCVCDGPHRGKACEITMETACADGQDNDGDSLMDCLDPDCCHDDYCASSILCKTSPDPETVLGRDVMSLVTPPLSVYDRYKFLVEGDSVQTGAMLDSVDPSRIAVIHGRLVSEDDGPIPGARVYVEGQPSLGHTYTRQDGMYDLIVQGGGSIRLILERQPYHQATKYIYVPLQSFVHVQDIPLSATSSVGPDGGTLSSRRRAVCAGEDFPVPKFKKLEAVGSEEGTCQEEGFSVDQRAIHEQIPISGTKLTLDYFSQSGPGQPARLTLQLTPITLPQSLEMVHVSISLEGRMFREILMPESAMEYTLRWDSRNVYGQMVYGRAFAMVSIGYEYQGCGDIIWRKQRIAIDAPNWGSLDLGGWQLPVHHNYNPEKAILSLGTGQRVHYHHQPAIIQSIMGNGRQRSTDCSQCTGRAKNSRMLAPISLASSPQGDVYVGDSNFVRRIDKYGNATVVLQMSYQPSYKYYLAVSPLTGVLYLSDGQIRQIYQIRKLTDIPNISTNLMLVAGTGTPCQPLDPDGCGDGGMATDAKLLDPKGIAVSRDGTIFFVDGTVVRKIQDGVISTVVGSHTWVGPTRLPKCSDTMSFDQVKLQWPTDIAINPIDDSIYVTDETVILRLGNDGLASVFAGVPHSCPFDGAPQLGPSDDDHMVSGVQSGPKLATQEELMFPSALSFSSAGELFVAETDNLRLHRIRRITSDGIISWFAGRDSECDCHDEGCVCFDQDQLFAVDANLNTPVALTVTPDNELIIADQRNLRIRKVTLDIPHLDEQGNYMLTSPDRREIYRFNQRGFHMTTWDTLTQLVSRNFSYDGNMKLGSVFDGPGNDLRIIRDDNGSPLRLLPSSGDIVEMTLNTHGLLTETSHGDGSQITRIEYHNAGEGLLMAKYHGNVLQHVYGYNGQGLLESIIWPTGEVTRLQSRTNDSHSIVEMTEPGQADFISSTLQHTWLTEQTLLQADLMATIIQSRHDGQFSLSYPNGVSVQLQRDSHPVYEDDPYAVVTKRKIVLPEDLVNRLDWRYYGRRGGQDRRKILVIGRKLRINGEHVFTLEYNRFTKTETLQRADGIPVLIITHDATGLPIEWLPTHGLKPTNASYDPLGRLTRWQRGLMFEAFFYDIEGRLTGRRHGNDSMWNFAYEKALQPSETTLPSGQQYSMLYDDSGNLKMVTMPTGSRHQIRTVVSLSYARNIYSYEDSSPWVMQDHSHSGHLLHSYFPGMGRRITYIYDNKDRMADVLFEETAIEYSYHGNTDQVKTVELREGRFHNSLRFVHNGPLVEQMLVRTSGFEGLMNARYDYVYDATFRAATISAEFNTTVLPLKEMRFNSETGRVEQMGFFTVTYPDAVTQIMADSFFQLRKQYGTYALLQEVSYQITGVGTIASMALLYHLTGRMAQRILTMPNESHTTKYSFDINGQLEEVKVDDRLMWKYTYDDNGNIASLSQQGSIETLDYDDQDRITRVGTTDYQIDSDGFLTQRGEEIFEYNSNSLLEHVYKPRVYDVRYKYDGVGRRIWRKDHAGRQVQFFYGDITKPTRVTHIYDHTAREITSLEYDLQGFLFALRRGQTQLYVACDHVGSPIAVFNANGEILKQLKLDPLGKVLSDSDPTFLLHIGFQGGIYDPLTRLVHFDRRDYDPVCGRWTSPDLNFFKDITQTTRTKSFNMYTFNGNIFVGSDTESHYLSDLWSWFPVLGYDINNMIPQLNRNGQIEKIDSYRSAWKDSTLVTSWAKPCTALDCQGSLHMDMMYTNFHALPIDRFATDSKTYAPPTVKFTSSPALIGGNFLLTLNRNKIDVKMFGTIGETAQRLISIVTGAEILERLRHTQDGRDVRYFVKSNDAEEDLDTLDLIPEVASLNMILNDGRMIVAARSSPQANVTIITLQTDYTAWHFLYGITIDAARTMVLAQAKTVAVAQAWEKEKVNILNSRRGSINWTALERTAILQNGFLSTYEGQYTLDPMVFPEMAFDGNAIRLVRVPQGLQSQD</sequence>
<feature type="compositionally biased region" description="Polar residues" evidence="13">
    <location>
        <begin position="1"/>
        <end position="11"/>
    </location>
</feature>
<accession>A0A8B7XVB5</accession>
<evidence type="ECO:0000313" key="21">
    <source>
        <dbReference type="RefSeq" id="XP_022084797.1"/>
    </source>
</evidence>
<dbReference type="InterPro" id="IPR000742">
    <property type="entry name" value="EGF"/>
</dbReference>
<dbReference type="RefSeq" id="XP_022084802.1">
    <property type="nucleotide sequence ID" value="XM_022229110.1"/>
</dbReference>
<reference evidence="17 18" key="1">
    <citation type="submission" date="2025-04" db="UniProtKB">
        <authorList>
            <consortium name="RefSeq"/>
        </authorList>
    </citation>
    <scope>IDENTIFICATION</scope>
</reference>
<dbReference type="PROSITE" id="PS00022">
    <property type="entry name" value="EGF_1"/>
    <property type="match status" value="3"/>
</dbReference>
<evidence type="ECO:0000313" key="20">
    <source>
        <dbReference type="RefSeq" id="XP_022084796.1"/>
    </source>
</evidence>
<comment type="subcellular location">
    <subcellularLocation>
        <location evidence="2">Cell membrane</location>
    </subcellularLocation>
    <subcellularLocation>
        <location evidence="1">Membrane</location>
        <topology evidence="1">Single-pass membrane protein</topology>
    </subcellularLocation>
</comment>
<dbReference type="Pfam" id="PF25021">
    <property type="entry name" value="TEN_NHL"/>
    <property type="match status" value="1"/>
</dbReference>
<keyword evidence="16" id="KW-1185">Reference proteome</keyword>
<dbReference type="RefSeq" id="XP_022084794.1">
    <property type="nucleotide sequence ID" value="XM_022229102.1"/>
</dbReference>
<evidence type="ECO:0000256" key="10">
    <source>
        <dbReference type="ARBA" id="ARBA00023157"/>
    </source>
</evidence>
<evidence type="ECO:0000313" key="26">
    <source>
        <dbReference type="RefSeq" id="XP_022084803.1"/>
    </source>
</evidence>
<feature type="region of interest" description="Disordered" evidence="13">
    <location>
        <begin position="447"/>
        <end position="468"/>
    </location>
</feature>
<comment type="caution">
    <text evidence="12">Lacks conserved residue(s) required for the propagation of feature annotation.</text>
</comment>
<feature type="region of interest" description="Disordered" evidence="13">
    <location>
        <begin position="290"/>
        <end position="324"/>
    </location>
</feature>
<proteinExistence type="inferred from homology"/>
<feature type="compositionally biased region" description="Polar residues" evidence="13">
    <location>
        <begin position="228"/>
        <end position="238"/>
    </location>
</feature>
<evidence type="ECO:0000256" key="1">
    <source>
        <dbReference type="ARBA" id="ARBA00004167"/>
    </source>
</evidence>
<dbReference type="Proteomes" id="UP000694845">
    <property type="component" value="Unplaced"/>
</dbReference>
<evidence type="ECO:0000313" key="18">
    <source>
        <dbReference type="RefSeq" id="XP_022084794.1"/>
    </source>
</evidence>
<evidence type="ECO:0000256" key="8">
    <source>
        <dbReference type="ARBA" id="ARBA00022989"/>
    </source>
</evidence>
<dbReference type="InterPro" id="IPR011042">
    <property type="entry name" value="6-blade_b-propeller_TolB-like"/>
</dbReference>
<evidence type="ECO:0000256" key="3">
    <source>
        <dbReference type="ARBA" id="ARBA00009385"/>
    </source>
</evidence>
<dbReference type="CDD" id="cd00054">
    <property type="entry name" value="EGF_CA"/>
    <property type="match status" value="1"/>
</dbReference>
<dbReference type="Gene3D" id="2.10.25.10">
    <property type="entry name" value="Laminin"/>
    <property type="match status" value="5"/>
</dbReference>
<dbReference type="InterPro" id="IPR056820">
    <property type="entry name" value="TEN_TTR-like"/>
</dbReference>
<dbReference type="InterPro" id="IPR056823">
    <property type="entry name" value="TEN-like_YD-shell"/>
</dbReference>
<evidence type="ECO:0000313" key="19">
    <source>
        <dbReference type="RefSeq" id="XP_022084795.1"/>
    </source>
</evidence>
<keyword evidence="10 12" id="KW-1015">Disulfide bond</keyword>
<feature type="compositionally biased region" description="Polar residues" evidence="13">
    <location>
        <begin position="258"/>
        <end position="268"/>
    </location>
</feature>
<evidence type="ECO:0000256" key="4">
    <source>
        <dbReference type="ARBA" id="ARBA00022475"/>
    </source>
</evidence>
<feature type="disulfide bond" evidence="12">
    <location>
        <begin position="729"/>
        <end position="746"/>
    </location>
</feature>
<dbReference type="Pfam" id="PF25020">
    <property type="entry name" value="TTR_TEN1-4"/>
    <property type="match status" value="1"/>
</dbReference>
<dbReference type="RefSeq" id="XP_022084803.1">
    <property type="nucleotide sequence ID" value="XM_022229111.1"/>
</dbReference>
<dbReference type="Pfam" id="PF23106">
    <property type="entry name" value="EGF_Teneurin"/>
    <property type="match status" value="1"/>
</dbReference>
<evidence type="ECO:0000313" key="22">
    <source>
        <dbReference type="RefSeq" id="XP_022084799.1"/>
    </source>
</evidence>
<keyword evidence="11" id="KW-0325">Glycoprotein</keyword>
<dbReference type="PANTHER" id="PTHR11219">
    <property type="entry name" value="TENEURIN AND N-ACETYLGLUCOSAMINE-1-PHOSPHODIESTER ALPHA-N-ACETYLGLUCOSAMINIDASE"/>
    <property type="match status" value="1"/>
</dbReference>
<feature type="transmembrane region" description="Helical" evidence="14">
    <location>
        <begin position="395"/>
        <end position="416"/>
    </location>
</feature>
<keyword evidence="6 14" id="KW-0812">Transmembrane</keyword>
<dbReference type="PROSITE" id="PS01186">
    <property type="entry name" value="EGF_2"/>
    <property type="match status" value="1"/>
</dbReference>
<evidence type="ECO:0000256" key="13">
    <source>
        <dbReference type="SAM" id="MobiDB-lite"/>
    </source>
</evidence>
<dbReference type="SUPFAM" id="SSF49464">
    <property type="entry name" value="Carboxypeptidase regulatory domain-like"/>
    <property type="match status" value="1"/>
</dbReference>
<dbReference type="PANTHER" id="PTHR11219:SF69">
    <property type="entry name" value="TENEURIN-A"/>
    <property type="match status" value="1"/>
</dbReference>
<dbReference type="InterPro" id="IPR057629">
    <property type="entry name" value="Teneurin1-4_GBD"/>
</dbReference>
<evidence type="ECO:0000313" key="24">
    <source>
        <dbReference type="RefSeq" id="XP_022084801.1"/>
    </source>
</evidence>
<protein>
    <submittedName>
        <fullName evidence="17 18">Teneurin-3-like isoform X1</fullName>
    </submittedName>
</protein>
<dbReference type="InterPro" id="IPR056822">
    <property type="entry name" value="TEN_NHL"/>
</dbReference>
<evidence type="ECO:0000259" key="15">
    <source>
        <dbReference type="PROSITE" id="PS50026"/>
    </source>
</evidence>
<dbReference type="RefSeq" id="XP_022084797.1">
    <property type="nucleotide sequence ID" value="XM_022229105.1"/>
</dbReference>
<evidence type="ECO:0000256" key="5">
    <source>
        <dbReference type="ARBA" id="ARBA00022536"/>
    </source>
</evidence>
<evidence type="ECO:0000256" key="2">
    <source>
        <dbReference type="ARBA" id="ARBA00004236"/>
    </source>
</evidence>
<dbReference type="InterPro" id="IPR008969">
    <property type="entry name" value="CarboxyPept-like_regulatory"/>
</dbReference>
<dbReference type="Pfam" id="PF23093">
    <property type="entry name" value="GBD_Tenm3"/>
    <property type="match status" value="1"/>
</dbReference>
<evidence type="ECO:0000313" key="25">
    <source>
        <dbReference type="RefSeq" id="XP_022084802.1"/>
    </source>
</evidence>
<feature type="region of interest" description="Disordered" evidence="13">
    <location>
        <begin position="128"/>
        <end position="268"/>
    </location>
</feature>
<feature type="compositionally biased region" description="Pro residues" evidence="13">
    <location>
        <begin position="182"/>
        <end position="199"/>
    </location>
</feature>
<dbReference type="InterPro" id="IPR057627">
    <property type="entry name" value="FN-plug_TEN1-4"/>
</dbReference>
<evidence type="ECO:0000256" key="9">
    <source>
        <dbReference type="ARBA" id="ARBA00023136"/>
    </source>
</evidence>
<evidence type="ECO:0000256" key="14">
    <source>
        <dbReference type="SAM" id="Phobius"/>
    </source>
</evidence>
<evidence type="ECO:0000313" key="17">
    <source>
        <dbReference type="RefSeq" id="XP_022084793.1"/>
    </source>
</evidence>
<dbReference type="RefSeq" id="XP_022084796.1">
    <property type="nucleotide sequence ID" value="XM_022229104.1"/>
</dbReference>
<comment type="similarity">
    <text evidence="3">Belongs to the tenascin family. Teneurin subfamily.</text>
</comment>
<dbReference type="FunFam" id="2.120.10.30:FF:000006">
    <property type="entry name" value="Teneurin transmembrane protein 4"/>
    <property type="match status" value="1"/>
</dbReference>
<feature type="region of interest" description="Disordered" evidence="13">
    <location>
        <begin position="1"/>
        <end position="49"/>
    </location>
</feature>
<keyword evidence="4" id="KW-1003">Cell membrane</keyword>
<dbReference type="InterPro" id="IPR051216">
    <property type="entry name" value="Teneurin"/>
</dbReference>
<feature type="compositionally biased region" description="Polar residues" evidence="13">
    <location>
        <begin position="295"/>
        <end position="313"/>
    </location>
</feature>
<dbReference type="KEGG" id="aplc:110976102"/>
<dbReference type="Gene3D" id="2.180.10.10">
    <property type="entry name" value="RHS repeat-associated core"/>
    <property type="match status" value="1"/>
</dbReference>
<feature type="compositionally biased region" description="Low complexity" evidence="13">
    <location>
        <begin position="135"/>
        <end position="146"/>
    </location>
</feature>
<dbReference type="SMART" id="SM00181">
    <property type="entry name" value="EGF"/>
    <property type="match status" value="5"/>
</dbReference>
<keyword evidence="9 14" id="KW-0472">Membrane</keyword>
<dbReference type="FunFam" id="2.10.25.10:FF:000001">
    <property type="entry name" value="Tenascin C"/>
    <property type="match status" value="1"/>
</dbReference>